<gene>
    <name evidence="2" type="primary">LOC118767837</name>
</gene>
<name>A0A7E6FN11_9MOLL</name>
<dbReference type="RefSeq" id="XP_036369009.1">
    <property type="nucleotide sequence ID" value="XM_036513116.1"/>
</dbReference>
<keyword evidence="1" id="KW-1185">Reference proteome</keyword>
<sequence>MCTELSPDEIRYSQDSISNTFHNGETLEKVISTIIGGETMPDNMTKTAVFKEYGKYYACDNRKLYVLKEVQRRSKPNFKIEAKVVRPRDKSKFTTKNDGASIRIRCPSSRGGTVRSPNGAKRYSSHNDPVMDDLAYDIECSLNLDRLFGADVLLAEEIECENDHITGLEFDLAEEIECALYLDRVSNAFFDMDELFD</sequence>
<dbReference type="PANTHER" id="PTHR35378:SF1">
    <property type="entry name" value="C2H2-TYPE DOMAIN-CONTAINING PROTEIN"/>
    <property type="match status" value="1"/>
</dbReference>
<dbReference type="Proteomes" id="UP000515154">
    <property type="component" value="Linkage group LG25"/>
</dbReference>
<dbReference type="AlphaFoldDB" id="A0A7E6FN11"/>
<proteinExistence type="predicted"/>
<evidence type="ECO:0000313" key="1">
    <source>
        <dbReference type="Proteomes" id="UP000515154"/>
    </source>
</evidence>
<reference evidence="2" key="1">
    <citation type="submission" date="2025-08" db="UniProtKB">
        <authorList>
            <consortium name="RefSeq"/>
        </authorList>
    </citation>
    <scope>IDENTIFICATION</scope>
</reference>
<accession>A0A7E6FN11</accession>
<protein>
    <submittedName>
        <fullName evidence="2">Uncharacterized protein LOC118767837 isoform X2</fullName>
    </submittedName>
</protein>
<organism evidence="1 2">
    <name type="scientific">Octopus sinensis</name>
    <name type="common">East Asian common octopus</name>
    <dbReference type="NCBI Taxonomy" id="2607531"/>
    <lineage>
        <taxon>Eukaryota</taxon>
        <taxon>Metazoa</taxon>
        <taxon>Spiralia</taxon>
        <taxon>Lophotrochozoa</taxon>
        <taxon>Mollusca</taxon>
        <taxon>Cephalopoda</taxon>
        <taxon>Coleoidea</taxon>
        <taxon>Octopodiformes</taxon>
        <taxon>Octopoda</taxon>
        <taxon>Incirrata</taxon>
        <taxon>Octopodidae</taxon>
        <taxon>Octopus</taxon>
    </lineage>
</organism>
<dbReference type="PANTHER" id="PTHR35378">
    <property type="entry name" value="UNNAMED PRODUCT"/>
    <property type="match status" value="1"/>
</dbReference>
<evidence type="ECO:0000313" key="2">
    <source>
        <dbReference type="RefSeq" id="XP_036369009.1"/>
    </source>
</evidence>